<keyword evidence="3" id="KW-1185">Reference proteome</keyword>
<comment type="caution">
    <text evidence="2">The sequence shown here is derived from an EMBL/GenBank/DDBJ whole genome shotgun (WGS) entry which is preliminary data.</text>
</comment>
<evidence type="ECO:0000313" key="2">
    <source>
        <dbReference type="EMBL" id="TVV76423.1"/>
    </source>
</evidence>
<accession>A0A558RAL7</accession>
<reference evidence="2 3" key="1">
    <citation type="submission" date="2019-07" db="EMBL/GenBank/DDBJ databases">
        <title>Sphingomonas solaris sp. nov., isolated from a solar panel from Boston, Massachusetts.</title>
        <authorList>
            <person name="Tanner K."/>
            <person name="Pascual J."/>
            <person name="Mancuso C."/>
            <person name="Pereto J."/>
            <person name="Khalil A."/>
            <person name="Vilanova C."/>
        </authorList>
    </citation>
    <scope>NUCLEOTIDE SEQUENCE [LARGE SCALE GENOMIC DNA]</scope>
    <source>
        <strain evidence="2 3">R4DWN</strain>
    </source>
</reference>
<evidence type="ECO:0000256" key="1">
    <source>
        <dbReference type="SAM" id="MobiDB-lite"/>
    </source>
</evidence>
<name>A0A558RAL7_9SPHN</name>
<dbReference type="RefSeq" id="WP_145148441.1">
    <property type="nucleotide sequence ID" value="NZ_VNIM01000010.1"/>
</dbReference>
<dbReference type="Proteomes" id="UP000318681">
    <property type="component" value="Unassembled WGS sequence"/>
</dbReference>
<evidence type="ECO:0000313" key="3">
    <source>
        <dbReference type="Proteomes" id="UP000318681"/>
    </source>
</evidence>
<feature type="compositionally biased region" description="Polar residues" evidence="1">
    <location>
        <begin position="1"/>
        <end position="11"/>
    </location>
</feature>
<dbReference type="EMBL" id="VNIM01000010">
    <property type="protein sequence ID" value="TVV76423.1"/>
    <property type="molecule type" value="Genomic_DNA"/>
</dbReference>
<sequence>MGNADRSNQAMIDQGEDGPVSPEDLADSFRTQSYHLMELHPIVGAHLVLAAASLAPTCDDERDVAEEFSDLIAEFAIELRRLHARTKALRMVEAREVSHGTC</sequence>
<gene>
    <name evidence="2" type="ORF">FOY91_04140</name>
</gene>
<dbReference type="AlphaFoldDB" id="A0A558RAL7"/>
<organism evidence="2 3">
    <name type="scientific">Alterirhizorhabdus solaris</name>
    <dbReference type="NCBI Taxonomy" id="2529389"/>
    <lineage>
        <taxon>Bacteria</taxon>
        <taxon>Pseudomonadati</taxon>
        <taxon>Pseudomonadota</taxon>
        <taxon>Alphaproteobacteria</taxon>
        <taxon>Sphingomonadales</taxon>
        <taxon>Rhizorhabdaceae</taxon>
        <taxon>Alterirhizorhabdus</taxon>
    </lineage>
</organism>
<proteinExistence type="predicted"/>
<feature type="region of interest" description="Disordered" evidence="1">
    <location>
        <begin position="1"/>
        <end position="26"/>
    </location>
</feature>
<protein>
    <submittedName>
        <fullName evidence="2">Uncharacterized protein</fullName>
    </submittedName>
</protein>
<dbReference type="OrthoDB" id="7572253at2"/>